<proteinExistence type="predicted"/>
<sequence>IFVAGVFPGVLYYITKWYKNSEQFFAGTMFAGAFSGLLAFVIMGLDGKGWQWIFLIDDLAMVFVALFSYYLISSYPETTTWITENERKIVINRLQLDSGHINTNTTDLDKSRIFEAFKDWVGSQILRVNRLKSFHALNLFYYSAREKVYIASLIQFTTSLTGHAFSFFLQAIVNGLGFDS</sequence>
<dbReference type="EMBL" id="CAJVQC010016282">
    <property type="protein sequence ID" value="CAG8675071.1"/>
    <property type="molecule type" value="Genomic_DNA"/>
</dbReference>
<organism evidence="1 2">
    <name type="scientific">Racocetra persica</name>
    <dbReference type="NCBI Taxonomy" id="160502"/>
    <lineage>
        <taxon>Eukaryota</taxon>
        <taxon>Fungi</taxon>
        <taxon>Fungi incertae sedis</taxon>
        <taxon>Mucoromycota</taxon>
        <taxon>Glomeromycotina</taxon>
        <taxon>Glomeromycetes</taxon>
        <taxon>Diversisporales</taxon>
        <taxon>Gigasporaceae</taxon>
        <taxon>Racocetra</taxon>
    </lineage>
</organism>
<feature type="non-terminal residue" evidence="1">
    <location>
        <position position="180"/>
    </location>
</feature>
<reference evidence="1" key="1">
    <citation type="submission" date="2021-06" db="EMBL/GenBank/DDBJ databases">
        <authorList>
            <person name="Kallberg Y."/>
            <person name="Tangrot J."/>
            <person name="Rosling A."/>
        </authorList>
    </citation>
    <scope>NUCLEOTIDE SEQUENCE</scope>
    <source>
        <strain evidence="1">MA461A</strain>
    </source>
</reference>
<protein>
    <submittedName>
        <fullName evidence="1">36021_t:CDS:1</fullName>
    </submittedName>
</protein>
<feature type="non-terminal residue" evidence="1">
    <location>
        <position position="1"/>
    </location>
</feature>
<evidence type="ECO:0000313" key="2">
    <source>
        <dbReference type="Proteomes" id="UP000789920"/>
    </source>
</evidence>
<evidence type="ECO:0000313" key="1">
    <source>
        <dbReference type="EMBL" id="CAG8675071.1"/>
    </source>
</evidence>
<keyword evidence="2" id="KW-1185">Reference proteome</keyword>
<accession>A0ACA9NU37</accession>
<name>A0ACA9NU37_9GLOM</name>
<dbReference type="Proteomes" id="UP000789920">
    <property type="component" value="Unassembled WGS sequence"/>
</dbReference>
<comment type="caution">
    <text evidence="1">The sequence shown here is derived from an EMBL/GenBank/DDBJ whole genome shotgun (WGS) entry which is preliminary data.</text>
</comment>
<gene>
    <name evidence="1" type="ORF">RPERSI_LOCUS8853</name>
</gene>